<dbReference type="InterPro" id="IPR011701">
    <property type="entry name" value="MFS"/>
</dbReference>
<feature type="transmembrane region" description="Helical" evidence="7">
    <location>
        <begin position="311"/>
        <end position="334"/>
    </location>
</feature>
<evidence type="ECO:0000313" key="9">
    <source>
        <dbReference type="EMBL" id="KAG6379676.1"/>
    </source>
</evidence>
<comment type="subcellular location">
    <subcellularLocation>
        <location evidence="1">Membrane</location>
        <topology evidence="1">Multi-pass membrane protein</topology>
    </subcellularLocation>
</comment>
<protein>
    <submittedName>
        <fullName evidence="9">Major facilitator superfamily domain-containing protein</fullName>
    </submittedName>
</protein>
<dbReference type="InterPro" id="IPR036259">
    <property type="entry name" value="MFS_trans_sf"/>
</dbReference>
<evidence type="ECO:0000256" key="1">
    <source>
        <dbReference type="ARBA" id="ARBA00004141"/>
    </source>
</evidence>
<accession>A0A8I2YWD2</accession>
<proteinExistence type="predicted"/>
<evidence type="ECO:0000313" key="10">
    <source>
        <dbReference type="Proteomes" id="UP000683000"/>
    </source>
</evidence>
<evidence type="ECO:0000259" key="8">
    <source>
        <dbReference type="PROSITE" id="PS50850"/>
    </source>
</evidence>
<dbReference type="AlphaFoldDB" id="A0A8I2YWD2"/>
<dbReference type="PANTHER" id="PTHR43791">
    <property type="entry name" value="PERMEASE-RELATED"/>
    <property type="match status" value="1"/>
</dbReference>
<dbReference type="Gene3D" id="1.20.1250.20">
    <property type="entry name" value="MFS general substrate transporter like domains"/>
    <property type="match status" value="2"/>
</dbReference>
<feature type="transmembrane region" description="Helical" evidence="7">
    <location>
        <begin position="155"/>
        <end position="175"/>
    </location>
</feature>
<feature type="transmembrane region" description="Helical" evidence="7">
    <location>
        <begin position="244"/>
        <end position="266"/>
    </location>
</feature>
<feature type="transmembrane region" description="Helical" evidence="7">
    <location>
        <begin position="82"/>
        <end position="104"/>
    </location>
</feature>
<dbReference type="FunFam" id="1.20.1250.20:FF:000013">
    <property type="entry name" value="MFS general substrate transporter"/>
    <property type="match status" value="1"/>
</dbReference>
<feature type="transmembrane region" description="Helical" evidence="7">
    <location>
        <begin position="278"/>
        <end position="299"/>
    </location>
</feature>
<evidence type="ECO:0000256" key="4">
    <source>
        <dbReference type="ARBA" id="ARBA00022989"/>
    </source>
</evidence>
<keyword evidence="5 7" id="KW-0472">Membrane</keyword>
<dbReference type="PANTHER" id="PTHR43791:SF85">
    <property type="entry name" value="TRANSPORTER, PUTATIVE (AFU_ORTHOLOGUE AFUA_6G00710)-RELATED"/>
    <property type="match status" value="1"/>
</dbReference>
<gene>
    <name evidence="9" type="ORF">JVT61DRAFT_10197</name>
</gene>
<dbReference type="PROSITE" id="PS50850">
    <property type="entry name" value="MFS"/>
    <property type="match status" value="1"/>
</dbReference>
<feature type="domain" description="Major facilitator superfamily (MFS) profile" evidence="8">
    <location>
        <begin position="1"/>
        <end position="337"/>
    </location>
</feature>
<evidence type="ECO:0000256" key="2">
    <source>
        <dbReference type="ARBA" id="ARBA00022448"/>
    </source>
</evidence>
<evidence type="ECO:0000256" key="5">
    <source>
        <dbReference type="ARBA" id="ARBA00023136"/>
    </source>
</evidence>
<dbReference type="Pfam" id="PF07690">
    <property type="entry name" value="MFS_1"/>
    <property type="match status" value="1"/>
</dbReference>
<evidence type="ECO:0000256" key="3">
    <source>
        <dbReference type="ARBA" id="ARBA00022692"/>
    </source>
</evidence>
<reference evidence="9" key="1">
    <citation type="submission" date="2021-03" db="EMBL/GenBank/DDBJ databases">
        <title>Evolutionary innovations through gain and loss of genes in the ectomycorrhizal Boletales.</title>
        <authorList>
            <person name="Wu G."/>
            <person name="Miyauchi S."/>
            <person name="Morin E."/>
            <person name="Yang Z.-L."/>
            <person name="Xu J."/>
            <person name="Martin F.M."/>
        </authorList>
    </citation>
    <scope>NUCLEOTIDE SEQUENCE</scope>
    <source>
        <strain evidence="9">BR01</strain>
    </source>
</reference>
<keyword evidence="2" id="KW-0813">Transport</keyword>
<dbReference type="SUPFAM" id="SSF103473">
    <property type="entry name" value="MFS general substrate transporter"/>
    <property type="match status" value="1"/>
</dbReference>
<evidence type="ECO:0000256" key="7">
    <source>
        <dbReference type="SAM" id="Phobius"/>
    </source>
</evidence>
<dbReference type="GO" id="GO:0016020">
    <property type="term" value="C:membrane"/>
    <property type="evidence" value="ECO:0007669"/>
    <property type="project" value="UniProtKB-SubCell"/>
</dbReference>
<feature type="transmembrane region" description="Helical" evidence="7">
    <location>
        <begin position="47"/>
        <end position="70"/>
    </location>
</feature>
<keyword evidence="3 7" id="KW-0812">Transmembrane</keyword>
<sequence>MSILPWIGRRFEYSTLSFPPFTINLGGLPPCIVLYLSFFYPRKRLQIRIAVFFSAASLANAFSGLLAAAIDQLNGKAGKPGWAWIFILACIFTVVVGVISFYLLPRSPQTASFLTEKERTYVISTLKQAGSVSEDDDKDNFSWTEVVRAVKSPHVLVLAVMSFLSGALLIGLAYFEPTIVAGLGFAGNHAQLMSVPPYAVTFVLSIISAFVSDHFQCRGYVVILCSLLQVIGFSIFYASRSNHVRYASLFFSVTGAFCTVPAQNAWLTNNSAPHTRRATAVAIAFTMAELGGILSTWLLGSISPAPNYTTATIALIVMAICMVIFPSINLAYLWRENRLKAERRQRMRKEDEPDGLGDRNGSMRGARPLQSQVPAQQSLRFLLASFNLHTDHCRITVLTKVEISREISHIWLSCSPLSQGQRPHLEWHGLVERE</sequence>
<feature type="transmembrane region" description="Helical" evidence="7">
    <location>
        <begin position="219"/>
        <end position="238"/>
    </location>
</feature>
<dbReference type="InterPro" id="IPR020846">
    <property type="entry name" value="MFS_dom"/>
</dbReference>
<comment type="caution">
    <text evidence="9">The sequence shown here is derived from an EMBL/GenBank/DDBJ whole genome shotgun (WGS) entry which is preliminary data.</text>
</comment>
<feature type="transmembrane region" description="Helical" evidence="7">
    <location>
        <begin position="195"/>
        <end position="212"/>
    </location>
</feature>
<evidence type="ECO:0000256" key="6">
    <source>
        <dbReference type="SAM" id="MobiDB-lite"/>
    </source>
</evidence>
<organism evidence="9 10">
    <name type="scientific">Boletus reticuloceps</name>
    <dbReference type="NCBI Taxonomy" id="495285"/>
    <lineage>
        <taxon>Eukaryota</taxon>
        <taxon>Fungi</taxon>
        <taxon>Dikarya</taxon>
        <taxon>Basidiomycota</taxon>
        <taxon>Agaricomycotina</taxon>
        <taxon>Agaricomycetes</taxon>
        <taxon>Agaricomycetidae</taxon>
        <taxon>Boletales</taxon>
        <taxon>Boletineae</taxon>
        <taxon>Boletaceae</taxon>
        <taxon>Boletoideae</taxon>
        <taxon>Boletus</taxon>
    </lineage>
</organism>
<keyword evidence="10" id="KW-1185">Reference proteome</keyword>
<dbReference type="GO" id="GO:0022857">
    <property type="term" value="F:transmembrane transporter activity"/>
    <property type="evidence" value="ECO:0007669"/>
    <property type="project" value="InterPro"/>
</dbReference>
<feature type="transmembrane region" description="Helical" evidence="7">
    <location>
        <begin position="20"/>
        <end position="40"/>
    </location>
</feature>
<feature type="region of interest" description="Disordered" evidence="6">
    <location>
        <begin position="343"/>
        <end position="369"/>
    </location>
</feature>
<dbReference type="EMBL" id="JAGFBS010000004">
    <property type="protein sequence ID" value="KAG6379676.1"/>
    <property type="molecule type" value="Genomic_DNA"/>
</dbReference>
<dbReference type="Proteomes" id="UP000683000">
    <property type="component" value="Unassembled WGS sequence"/>
</dbReference>
<name>A0A8I2YWD2_9AGAM</name>
<dbReference type="OrthoDB" id="2985014at2759"/>
<keyword evidence="4 7" id="KW-1133">Transmembrane helix</keyword>